<evidence type="ECO:0000256" key="6">
    <source>
        <dbReference type="ARBA" id="ARBA00022813"/>
    </source>
</evidence>
<dbReference type="Proteomes" id="UP001620460">
    <property type="component" value="Unassembled WGS sequence"/>
</dbReference>
<keyword evidence="11 12" id="KW-0742">SOS response</keyword>
<organism evidence="16 17">
    <name type="scientific">Dyella ginsengisoli</name>
    <dbReference type="NCBI Taxonomy" id="363848"/>
    <lineage>
        <taxon>Bacteria</taxon>
        <taxon>Pseudomonadati</taxon>
        <taxon>Pseudomonadota</taxon>
        <taxon>Gammaproteobacteria</taxon>
        <taxon>Lysobacterales</taxon>
        <taxon>Rhodanobacteraceae</taxon>
        <taxon>Dyella</taxon>
    </lineage>
</organism>
<feature type="domain" description="LexA repressor DNA-binding" evidence="15">
    <location>
        <begin position="2"/>
        <end position="64"/>
    </location>
</feature>
<evidence type="ECO:0000259" key="14">
    <source>
        <dbReference type="Pfam" id="PF00717"/>
    </source>
</evidence>
<dbReference type="InterPro" id="IPR006197">
    <property type="entry name" value="Peptidase_S24_LexA"/>
</dbReference>
<keyword evidence="7 12" id="KW-0805">Transcription regulation</keyword>
<evidence type="ECO:0000256" key="11">
    <source>
        <dbReference type="ARBA" id="ARBA00023236"/>
    </source>
</evidence>
<dbReference type="Gene3D" id="1.10.10.10">
    <property type="entry name" value="Winged helix-like DNA-binding domain superfamily/Winged helix DNA-binding domain"/>
    <property type="match status" value="1"/>
</dbReference>
<dbReference type="InterPro" id="IPR006199">
    <property type="entry name" value="LexA_DNA-bd_dom"/>
</dbReference>
<dbReference type="GO" id="GO:0004252">
    <property type="term" value="F:serine-type endopeptidase activity"/>
    <property type="evidence" value="ECO:0007669"/>
    <property type="project" value="UniProtKB-EC"/>
</dbReference>
<comment type="catalytic activity">
    <reaction evidence="12">
        <text>Hydrolysis of Ala-|-Gly bond in repressor LexA.</text>
        <dbReference type="EC" id="3.4.21.88"/>
    </reaction>
</comment>
<evidence type="ECO:0000256" key="4">
    <source>
        <dbReference type="ARBA" id="ARBA00022763"/>
    </source>
</evidence>
<accession>A0ABW8K0L4</accession>
<dbReference type="InterPro" id="IPR039418">
    <property type="entry name" value="LexA-like"/>
</dbReference>
<dbReference type="EC" id="3.4.21.88" evidence="12"/>
<evidence type="ECO:0000256" key="1">
    <source>
        <dbReference type="ARBA" id="ARBA00007484"/>
    </source>
</evidence>
<dbReference type="InterPro" id="IPR036388">
    <property type="entry name" value="WH-like_DNA-bd_sf"/>
</dbReference>
<dbReference type="InterPro" id="IPR015927">
    <property type="entry name" value="Peptidase_S24_S26A/B/C"/>
</dbReference>
<evidence type="ECO:0000256" key="10">
    <source>
        <dbReference type="ARBA" id="ARBA00023204"/>
    </source>
</evidence>
<dbReference type="CDD" id="cd06529">
    <property type="entry name" value="S24_LexA-like"/>
    <property type="match status" value="1"/>
</dbReference>
<feature type="DNA-binding region" description="H-T-H motif" evidence="12">
    <location>
        <begin position="27"/>
        <end position="47"/>
    </location>
</feature>
<keyword evidence="6 12" id="KW-0068">Autocatalytic cleavage</keyword>
<feature type="domain" description="Peptidase S24/S26A/S26B/S26C" evidence="14">
    <location>
        <begin position="84"/>
        <end position="196"/>
    </location>
</feature>
<feature type="site" description="Cleavage; by autolysis" evidence="12">
    <location>
        <begin position="91"/>
        <end position="92"/>
    </location>
</feature>
<evidence type="ECO:0000256" key="7">
    <source>
        <dbReference type="ARBA" id="ARBA00023015"/>
    </source>
</evidence>
<dbReference type="PANTHER" id="PTHR33516">
    <property type="entry name" value="LEXA REPRESSOR"/>
    <property type="match status" value="1"/>
</dbReference>
<evidence type="ECO:0000256" key="12">
    <source>
        <dbReference type="HAMAP-Rule" id="MF_00015"/>
    </source>
</evidence>
<comment type="function">
    <text evidence="12">Represses a number of genes involved in the response to DNA damage (SOS response), including recA and lexA. In the presence of single-stranded DNA, RecA interacts with LexA causing an autocatalytic cleavage which disrupts the DNA-binding part of LexA, leading to derepression of the SOS regulon and eventually DNA repair.</text>
</comment>
<dbReference type="SUPFAM" id="SSF51306">
    <property type="entry name" value="LexA/Signal peptidase"/>
    <property type="match status" value="1"/>
</dbReference>
<dbReference type="InterPro" id="IPR036390">
    <property type="entry name" value="WH_DNA-bd_sf"/>
</dbReference>
<dbReference type="Gene3D" id="2.10.109.10">
    <property type="entry name" value="Umud Fragment, subunit A"/>
    <property type="match status" value="1"/>
</dbReference>
<dbReference type="InterPro" id="IPR036286">
    <property type="entry name" value="LexA/Signal_pep-like_sf"/>
</dbReference>
<evidence type="ECO:0000313" key="16">
    <source>
        <dbReference type="EMBL" id="MFK2905557.1"/>
    </source>
</evidence>
<dbReference type="PANTHER" id="PTHR33516:SF2">
    <property type="entry name" value="LEXA REPRESSOR-RELATED"/>
    <property type="match status" value="1"/>
</dbReference>
<proteinExistence type="inferred from homology"/>
<evidence type="ECO:0000256" key="5">
    <source>
        <dbReference type="ARBA" id="ARBA00022801"/>
    </source>
</evidence>
<keyword evidence="5 12" id="KW-0378">Hydrolase</keyword>
<dbReference type="RefSeq" id="WP_404635073.1">
    <property type="nucleotide sequence ID" value="NZ_JADIKM010000005.1"/>
</dbReference>
<dbReference type="HAMAP" id="MF_00015">
    <property type="entry name" value="LexA"/>
    <property type="match status" value="1"/>
</dbReference>
<dbReference type="Pfam" id="PF01726">
    <property type="entry name" value="LexA_DNA_bind"/>
    <property type="match status" value="1"/>
</dbReference>
<protein>
    <recommendedName>
        <fullName evidence="12">LexA repressor</fullName>
        <ecNumber evidence="12">3.4.21.88</ecNumber>
    </recommendedName>
</protein>
<keyword evidence="4 12" id="KW-0227">DNA damage</keyword>
<dbReference type="PRINTS" id="PR00726">
    <property type="entry name" value="LEXASERPTASE"/>
</dbReference>
<dbReference type="Pfam" id="PF00717">
    <property type="entry name" value="Peptidase_S24"/>
    <property type="match status" value="1"/>
</dbReference>
<evidence type="ECO:0000313" key="17">
    <source>
        <dbReference type="Proteomes" id="UP001620460"/>
    </source>
</evidence>
<dbReference type="SUPFAM" id="SSF46785">
    <property type="entry name" value="Winged helix' DNA-binding domain"/>
    <property type="match status" value="1"/>
</dbReference>
<keyword evidence="9 12" id="KW-0804">Transcription</keyword>
<name>A0ABW8K0L4_9GAMM</name>
<dbReference type="InterPro" id="IPR050077">
    <property type="entry name" value="LexA_repressor"/>
</dbReference>
<evidence type="ECO:0000256" key="13">
    <source>
        <dbReference type="RuleBase" id="RU003991"/>
    </source>
</evidence>
<dbReference type="NCBIfam" id="TIGR00498">
    <property type="entry name" value="lexA"/>
    <property type="match status" value="1"/>
</dbReference>
<evidence type="ECO:0000256" key="8">
    <source>
        <dbReference type="ARBA" id="ARBA00023125"/>
    </source>
</evidence>
<comment type="similarity">
    <text evidence="1 12 13">Belongs to the peptidase S24 family.</text>
</comment>
<sequence>MSLTTRQAEILAFLHQHAAAQGMPPTLQEIGTAVGIEHLNAVVKHLRALEAKGHIALLPNRARGIRLLDAATPSSPTDDLLALPLIGRVAAGEPLLSEAGTERVLRLDPALFKLRPDYLLRVRGDSMRDDGILDGDLIGVHATPVAEHGQTVVARVGGGFTVKRLYRKGRQLRLLPRSAGYQPIDPDPREDFAIEGLFAGLIRQG</sequence>
<evidence type="ECO:0000259" key="15">
    <source>
        <dbReference type="Pfam" id="PF01726"/>
    </source>
</evidence>
<comment type="caution">
    <text evidence="16">The sequence shown here is derived from an EMBL/GenBank/DDBJ whole genome shotgun (WGS) entry which is preliminary data.</text>
</comment>
<dbReference type="EMBL" id="JADIKM010000005">
    <property type="protein sequence ID" value="MFK2905557.1"/>
    <property type="molecule type" value="Genomic_DNA"/>
</dbReference>
<keyword evidence="10 12" id="KW-0234">DNA repair</keyword>
<feature type="active site" description="For autocatalytic cleavage activity" evidence="12">
    <location>
        <position position="126"/>
    </location>
</feature>
<evidence type="ECO:0000256" key="3">
    <source>
        <dbReference type="ARBA" id="ARBA00022705"/>
    </source>
</evidence>
<keyword evidence="17" id="KW-1185">Reference proteome</keyword>
<keyword evidence="2 12" id="KW-0678">Repressor</keyword>
<keyword evidence="3 12" id="KW-0235">DNA replication</keyword>
<keyword evidence="8 12" id="KW-0238">DNA-binding</keyword>
<evidence type="ECO:0000256" key="2">
    <source>
        <dbReference type="ARBA" id="ARBA00022491"/>
    </source>
</evidence>
<comment type="subunit">
    <text evidence="12">Homodimer.</text>
</comment>
<feature type="active site" description="For autocatalytic cleavage activity" evidence="12">
    <location>
        <position position="163"/>
    </location>
</feature>
<gene>
    <name evidence="12 16" type="primary">lexA</name>
    <name evidence="16" type="ORF">ISP17_16475</name>
</gene>
<dbReference type="InterPro" id="IPR006200">
    <property type="entry name" value="LexA"/>
</dbReference>
<reference evidence="16 17" key="1">
    <citation type="submission" date="2020-10" db="EMBL/GenBank/DDBJ databases">
        <title>Phylogeny of dyella-like bacteria.</title>
        <authorList>
            <person name="Fu J."/>
        </authorList>
    </citation>
    <scope>NUCLEOTIDE SEQUENCE [LARGE SCALE GENOMIC DNA]</scope>
    <source>
        <strain evidence="16 17">Gsoil3046</strain>
    </source>
</reference>
<evidence type="ECO:0000256" key="9">
    <source>
        <dbReference type="ARBA" id="ARBA00023163"/>
    </source>
</evidence>